<keyword evidence="2" id="KW-1185">Reference proteome</keyword>
<sequence length="88" mass="9269">QMCLCVSVSAHGWDGAQALVADAGLIGNSTSLGMCGHDEHDPFPLDLGRALRKAVAPDLVYVPLKTPFLKKAEEAGLKTLDGLGMLQH</sequence>
<dbReference type="SUPFAM" id="SSF51735">
    <property type="entry name" value="NAD(P)-binding Rossmann-fold domains"/>
    <property type="match status" value="1"/>
</dbReference>
<feature type="non-terminal residue" evidence="1">
    <location>
        <position position="1"/>
    </location>
</feature>
<proteinExistence type="predicted"/>
<dbReference type="EMBL" id="PTRC01000188">
    <property type="protein sequence ID" value="PQA71483.1"/>
    <property type="molecule type" value="Genomic_DNA"/>
</dbReference>
<dbReference type="AlphaFoldDB" id="A0A2S7ITZ0"/>
<protein>
    <submittedName>
        <fullName evidence="1">Shikimate dehydrogenase</fullName>
    </submittedName>
</protein>
<feature type="non-terminal residue" evidence="1">
    <location>
        <position position="88"/>
    </location>
</feature>
<comment type="caution">
    <text evidence="1">The sequence shown here is derived from an EMBL/GenBank/DDBJ whole genome shotgun (WGS) entry which is preliminary data.</text>
</comment>
<dbReference type="InterPro" id="IPR036291">
    <property type="entry name" value="NAD(P)-bd_dom_sf"/>
</dbReference>
<dbReference type="Proteomes" id="UP000238493">
    <property type="component" value="Unassembled WGS sequence"/>
</dbReference>
<dbReference type="Gene3D" id="3.40.50.720">
    <property type="entry name" value="NAD(P)-binding Rossmann-like Domain"/>
    <property type="match status" value="1"/>
</dbReference>
<accession>A0A2S7ITZ0</accession>
<name>A0A2S7ITZ0_9HYPH</name>
<reference evidence="1 2" key="1">
    <citation type="submission" date="2018-02" db="EMBL/GenBank/DDBJ databases">
        <title>Draft genome sequence of Ochrobactrum oryzae found in Brazil.</title>
        <authorList>
            <person name="Cerdeira L."/>
            <person name="Andrade F."/>
            <person name="Zacariotto T."/>
            <person name="Barbosa B."/>
            <person name="Santos S."/>
            <person name="Cassetari V."/>
            <person name="Lincopan N."/>
        </authorList>
    </citation>
    <scope>NUCLEOTIDE SEQUENCE [LARGE SCALE GENOMIC DNA]</scope>
    <source>
        <strain evidence="1 2">OA447</strain>
    </source>
</reference>
<evidence type="ECO:0000313" key="1">
    <source>
        <dbReference type="EMBL" id="PQA71483.1"/>
    </source>
</evidence>
<organism evidence="1 2">
    <name type="scientific">Brucella oryzae</name>
    <dbReference type="NCBI Taxonomy" id="335286"/>
    <lineage>
        <taxon>Bacteria</taxon>
        <taxon>Pseudomonadati</taxon>
        <taxon>Pseudomonadota</taxon>
        <taxon>Alphaproteobacteria</taxon>
        <taxon>Hyphomicrobiales</taxon>
        <taxon>Brucellaceae</taxon>
        <taxon>Brucella/Ochrobactrum group</taxon>
        <taxon>Brucella</taxon>
    </lineage>
</organism>
<evidence type="ECO:0000313" key="2">
    <source>
        <dbReference type="Proteomes" id="UP000238493"/>
    </source>
</evidence>
<gene>
    <name evidence="1" type="ORF">C3731_21915</name>
</gene>